<sequence>MPVNAEITDEAKGIKQELDNIVGFLKYAAHDLETGIPGAVYPGEDLHPHMWERLSRLTYHLRSIAIDCSTLSMSLDRYTYHIGVEFLPDDWRVVIMDDLENLADTLGRKEA</sequence>
<dbReference type="EMBL" id="CP066007">
    <property type="protein sequence ID" value="QQB45336.1"/>
    <property type="molecule type" value="Genomic_DNA"/>
</dbReference>
<reference evidence="1 3" key="1">
    <citation type="submission" date="2020-12" db="EMBL/GenBank/DDBJ databases">
        <title>FDA dAtabase for Regulatory Grade micrObial Sequences (FDA-ARGOS): Supporting development and validation of Infectious Disease Dx tests.</title>
        <authorList>
            <person name="Sproer C."/>
            <person name="Gronow S."/>
            <person name="Severitt S."/>
            <person name="Schroder I."/>
            <person name="Tallon L."/>
            <person name="Sadzewicz L."/>
            <person name="Zhao X."/>
            <person name="Boylan J."/>
            <person name="Ott S."/>
            <person name="Bowen H."/>
            <person name="Vavikolanu K."/>
            <person name="Mehta A."/>
            <person name="Aluvathingal J."/>
            <person name="Nadendla S."/>
            <person name="Lowell S."/>
            <person name="Myers T."/>
            <person name="Yan Y."/>
            <person name="Sichtig H."/>
        </authorList>
    </citation>
    <scope>NUCLEOTIDE SEQUENCE [LARGE SCALE GENOMIC DNA]</scope>
    <source>
        <strain evidence="1 3">FDAARGOS_1053</strain>
    </source>
</reference>
<dbReference type="Proteomes" id="UP000596145">
    <property type="component" value="Chromosome"/>
</dbReference>
<evidence type="ECO:0000313" key="3">
    <source>
        <dbReference type="Proteomes" id="UP000596145"/>
    </source>
</evidence>
<protein>
    <submittedName>
        <fullName evidence="1">Uncharacterized protein</fullName>
    </submittedName>
</protein>
<gene>
    <name evidence="2" type="ORF">I6I10_06890</name>
    <name evidence="1" type="ORF">I6I10_07260</name>
</gene>
<organism evidence="1 3">
    <name type="scientific">Corynebacterium glucuronolyticum</name>
    <dbReference type="NCBI Taxonomy" id="39791"/>
    <lineage>
        <taxon>Bacteria</taxon>
        <taxon>Bacillati</taxon>
        <taxon>Actinomycetota</taxon>
        <taxon>Actinomycetes</taxon>
        <taxon>Mycobacteriales</taxon>
        <taxon>Corynebacteriaceae</taxon>
        <taxon>Corynebacterium</taxon>
    </lineage>
</organism>
<dbReference type="GeneID" id="92760533"/>
<accession>A0A7T4EDF4</accession>
<name>A0A7T4EDF4_9CORY</name>
<dbReference type="RefSeq" id="WP_084036478.1">
    <property type="nucleotide sequence ID" value="NZ_CP066007.1"/>
</dbReference>
<dbReference type="EMBL" id="CP066007">
    <property type="protein sequence ID" value="QQB47588.1"/>
    <property type="molecule type" value="Genomic_DNA"/>
</dbReference>
<proteinExistence type="predicted"/>
<evidence type="ECO:0000313" key="1">
    <source>
        <dbReference type="EMBL" id="QQB45336.1"/>
    </source>
</evidence>
<evidence type="ECO:0000313" key="2">
    <source>
        <dbReference type="EMBL" id="QQB47588.1"/>
    </source>
</evidence>
<dbReference type="AlphaFoldDB" id="A0A7T4EDF4"/>